<proteinExistence type="predicted"/>
<organism evidence="2 3">
    <name type="scientific">Mesonia algae</name>
    <dbReference type="NCBI Taxonomy" id="213248"/>
    <lineage>
        <taxon>Bacteria</taxon>
        <taxon>Pseudomonadati</taxon>
        <taxon>Bacteroidota</taxon>
        <taxon>Flavobacteriia</taxon>
        <taxon>Flavobacteriales</taxon>
        <taxon>Flavobacteriaceae</taxon>
        <taxon>Mesonia</taxon>
    </lineage>
</organism>
<evidence type="ECO:0000256" key="1">
    <source>
        <dbReference type="SAM" id="MobiDB-lite"/>
    </source>
</evidence>
<accession>A0A2W7ICH5</accession>
<evidence type="ECO:0000313" key="3">
    <source>
        <dbReference type="Proteomes" id="UP000249542"/>
    </source>
</evidence>
<dbReference type="AlphaFoldDB" id="A0A2W7ICH5"/>
<name>A0A2W7ICH5_9FLAO</name>
<protein>
    <submittedName>
        <fullName evidence="2">Uncharacterized protein</fullName>
    </submittedName>
</protein>
<dbReference type="Proteomes" id="UP000249542">
    <property type="component" value="Unassembled WGS sequence"/>
</dbReference>
<dbReference type="EMBL" id="QKYV01000002">
    <property type="protein sequence ID" value="PZW42735.1"/>
    <property type="molecule type" value="Genomic_DNA"/>
</dbReference>
<gene>
    <name evidence="2" type="ORF">LX95_01052</name>
</gene>
<reference evidence="2 3" key="1">
    <citation type="submission" date="2018-06" db="EMBL/GenBank/DDBJ databases">
        <title>Genomic Encyclopedia of Archaeal and Bacterial Type Strains, Phase II (KMG-II): from individual species to whole genera.</title>
        <authorList>
            <person name="Goeker M."/>
        </authorList>
    </citation>
    <scope>NUCLEOTIDE SEQUENCE [LARGE SCALE GENOMIC DNA]</scope>
    <source>
        <strain evidence="2 3">DSM 15361</strain>
    </source>
</reference>
<dbReference type="RefSeq" id="WP_111540377.1">
    <property type="nucleotide sequence ID" value="NZ_QKYV01000002.1"/>
</dbReference>
<feature type="region of interest" description="Disordered" evidence="1">
    <location>
        <begin position="71"/>
        <end position="90"/>
    </location>
</feature>
<comment type="caution">
    <text evidence="2">The sequence shown here is derived from an EMBL/GenBank/DDBJ whole genome shotgun (WGS) entry which is preliminary data.</text>
</comment>
<sequence length="1085" mass="125137">MKKKSIRKGTPSEFYKMRRPEYFSDSETIYESQLLREHLAYELNQITTNQKQDEFETLCRRLAEKFVTPNLIPQVGPTGGGDGKTDSETYPVSESISNRWFVPENGWSKDEKWAFAISAKATWKSKAKGDVKKIVETGREYTKAYFMTNQTPSSKKKKEAQDEFEKEFNIEVVILDGEWILEKIYTNDLVDLAVDSLNLSSTFKNKRTSVGQNDAYRIKKLDELEEKISNSQRYFEYDFQLVEDAIESAILSRMLEKSKDEIEGKFDRAIRLCKKTNNTKQWLRIHYQKAWTYMNWYDDYSSFIKEYKSLKEYISEDSSFSEVELYNNLFNLLRGLDASGNCDLLKFNIIIEEEKTQFINLLNRLEKNKQKPSTSLIAGTYRSIQNLIDSISEGIDPKEQLVDLSQYLSKSKGHIDFPFDSFKTIVEELGSHFPNHQEFDNLIDCIASLSEKRNSELSAGETFLKRGGQKLFAGYNKESIIYFGKAVMKLAKEESQNGMYLSLIGLSQAYSAIGLIWASNNCLISASSIAFKSWYEKGVINERIYSCVKQLAINELYIGRLPSFLIWHELFQVISKQIEINEDDNDIPLYELMDGCFAVRFLNTDSKKDDLLAYLPDILENQTLWLTQNACLYKLGHIDLILSDFKGIDIIDETGLDTHFELVANQPFVNQMIHETNFLSGSEIKISSIILGCKFNIKFKKDNELLLASETFLAFFESFLATSLTDVCPNTESINIKLIKNPNVEFINFSNKESSSEYIVKINEFNFSQKSNDGIWNSMLEFASNLLATNFVMQDPKKYLKKLFAKEEIHERLSLIFEHRNFTVNILGDKSKYFFGDWVDNTSLKEYPFKRKKPISFDLKEQEVKTENKETKFDPSNVAHNKRTVFSIIDTTVWDNAKWKGFGFFGDSSGLGIFLAYEDENAGKKIFDNWIKRVGKVDKDEQIKITIIKGVDKANPFWYRVHISSNIADTEFKSGNLFISASRFHEMNANSSTNLDNLINGYKTLKQYRLCPAKIIDIKTGKIEPYFDKAILKKELHIKNAWEIGENDLDNVVILKGDSPIIPKSEKDAPVLKVLQSKNSSYKDF</sequence>
<evidence type="ECO:0000313" key="2">
    <source>
        <dbReference type="EMBL" id="PZW42735.1"/>
    </source>
</evidence>
<keyword evidence="3" id="KW-1185">Reference proteome</keyword>